<evidence type="ECO:0008006" key="5">
    <source>
        <dbReference type="Google" id="ProtNLM"/>
    </source>
</evidence>
<proteinExistence type="predicted"/>
<dbReference type="EMBL" id="JADYXP020000024">
    <property type="protein sequence ID" value="KAL0101251.1"/>
    <property type="molecule type" value="Genomic_DNA"/>
</dbReference>
<organism evidence="3 4">
    <name type="scientific">Cardiocondyla obscurior</name>
    <dbReference type="NCBI Taxonomy" id="286306"/>
    <lineage>
        <taxon>Eukaryota</taxon>
        <taxon>Metazoa</taxon>
        <taxon>Ecdysozoa</taxon>
        <taxon>Arthropoda</taxon>
        <taxon>Hexapoda</taxon>
        <taxon>Insecta</taxon>
        <taxon>Pterygota</taxon>
        <taxon>Neoptera</taxon>
        <taxon>Endopterygota</taxon>
        <taxon>Hymenoptera</taxon>
        <taxon>Apocrita</taxon>
        <taxon>Aculeata</taxon>
        <taxon>Formicoidea</taxon>
        <taxon>Formicidae</taxon>
        <taxon>Myrmicinae</taxon>
        <taxon>Cardiocondyla</taxon>
    </lineage>
</organism>
<protein>
    <recommendedName>
        <fullName evidence="5">Ribosomal protein L34</fullName>
    </recommendedName>
</protein>
<comment type="caution">
    <text evidence="3">The sequence shown here is derived from an EMBL/GenBank/DDBJ whole genome shotgun (WGS) entry which is preliminary data.</text>
</comment>
<sequence>MSRRKNVSRARLLCRQRVRPASERSRDNYARERSIMVVTLFASFGNLDITLAILADPCLSMVSVFRRSSLDARAQSGTEYRETATRKKIRSRGKRSMKGFEWKRNGEKRRPRQRRRSCRKFINSSR</sequence>
<keyword evidence="2" id="KW-0472">Membrane</keyword>
<dbReference type="Proteomes" id="UP001430953">
    <property type="component" value="Unassembled WGS sequence"/>
</dbReference>
<evidence type="ECO:0000256" key="2">
    <source>
        <dbReference type="SAM" id="Phobius"/>
    </source>
</evidence>
<keyword evidence="4" id="KW-1185">Reference proteome</keyword>
<evidence type="ECO:0000313" key="4">
    <source>
        <dbReference type="Proteomes" id="UP001430953"/>
    </source>
</evidence>
<name>A0AAW2EG68_9HYME</name>
<evidence type="ECO:0000313" key="3">
    <source>
        <dbReference type="EMBL" id="KAL0101251.1"/>
    </source>
</evidence>
<feature type="region of interest" description="Disordered" evidence="1">
    <location>
        <begin position="74"/>
        <end position="126"/>
    </location>
</feature>
<reference evidence="3 4" key="1">
    <citation type="submission" date="2023-03" db="EMBL/GenBank/DDBJ databases">
        <title>High recombination rates correlate with genetic variation in Cardiocondyla obscurior ants.</title>
        <authorList>
            <person name="Errbii M."/>
        </authorList>
    </citation>
    <scope>NUCLEOTIDE SEQUENCE [LARGE SCALE GENOMIC DNA]</scope>
    <source>
        <strain evidence="3">Alpha-2009</strain>
        <tissue evidence="3">Whole body</tissue>
    </source>
</reference>
<evidence type="ECO:0000256" key="1">
    <source>
        <dbReference type="SAM" id="MobiDB-lite"/>
    </source>
</evidence>
<accession>A0AAW2EG68</accession>
<gene>
    <name evidence="3" type="ORF">PUN28_018800</name>
</gene>
<feature type="compositionally biased region" description="Basic residues" evidence="1">
    <location>
        <begin position="106"/>
        <end position="119"/>
    </location>
</feature>
<dbReference type="AlphaFoldDB" id="A0AAW2EG68"/>
<keyword evidence="2" id="KW-0812">Transmembrane</keyword>
<feature type="transmembrane region" description="Helical" evidence="2">
    <location>
        <begin position="34"/>
        <end position="55"/>
    </location>
</feature>
<feature type="compositionally biased region" description="Basic residues" evidence="1">
    <location>
        <begin position="86"/>
        <end position="97"/>
    </location>
</feature>
<keyword evidence="2" id="KW-1133">Transmembrane helix</keyword>